<dbReference type="InParanoid" id="A0A077ZPK0"/>
<protein>
    <submittedName>
        <fullName evidence="6">Bromodomain containing protein</fullName>
    </submittedName>
</protein>
<feature type="region of interest" description="Disordered" evidence="4">
    <location>
        <begin position="231"/>
        <end position="310"/>
    </location>
</feature>
<dbReference type="GO" id="GO:0000785">
    <property type="term" value="C:chromatin"/>
    <property type="evidence" value="ECO:0007669"/>
    <property type="project" value="TreeGrafter"/>
</dbReference>
<dbReference type="AlphaFoldDB" id="A0A077ZPK0"/>
<proteinExistence type="predicted"/>
<dbReference type="InterPro" id="IPR002110">
    <property type="entry name" value="Ankyrin_rpt"/>
</dbReference>
<dbReference type="InterPro" id="IPR050935">
    <property type="entry name" value="Bromo_chromatin_reader"/>
</dbReference>
<dbReference type="GO" id="GO:0006355">
    <property type="term" value="P:regulation of DNA-templated transcription"/>
    <property type="evidence" value="ECO:0007669"/>
    <property type="project" value="TreeGrafter"/>
</dbReference>
<dbReference type="Gene3D" id="1.20.920.10">
    <property type="entry name" value="Bromodomain-like"/>
    <property type="match status" value="1"/>
</dbReference>
<reference evidence="6 7" key="1">
    <citation type="submission" date="2014-06" db="EMBL/GenBank/DDBJ databases">
        <authorList>
            <person name="Swart Estienne"/>
        </authorList>
    </citation>
    <scope>NUCLEOTIDE SEQUENCE [LARGE SCALE GENOMIC DNA]</scope>
    <source>
        <strain evidence="6 7">130c</strain>
    </source>
</reference>
<sequence length="718" mass="82485">MDQGNQQNLNQTPYDAASYQTNLHQAQFSQHMVQFDQQKQQQLQSTDYPSQFGGQIAQQDHVMSVQYQSQPIDDKQNPGVVYNHSQVSANMQGFYQAPMYQAELSDQFRQQQEVPGYQQQVIYQMDHSQHNQILGNQQFALQNQVALEQASQNIQPPSINATPSFGQQQYNQFQQQPRVLTQQIPQQIPQQQNEVPQTTHNQMNNQIPSGQLQQHTTQIKVEEERGLNGRANYHESSPRLQNNQGYSQSQLQQQQINNRAPVQQQHVQQQQSPYMQQMNRPPQNSQSGYQQAGSNFQRPQTLGSQMNQSSGQNQQIQNFVKLLIELVKKGEIDQVMQEINRAGIEASNLVDETNFKQTLVFSATLIPDDARSVQMVQVLKQLGVSPSQPDTLSQTALYYAAREGKNQLCDYLIENGCKVNHIDTYGQNPIFYACREGKLETVKSLIAKGSDADLVDNNGQTPIFYAIKHGKIEVVETLIEYGAKLDTSDKKGLNVIQWTKRSKKDHIMDLLVKKGAQPPQDPNQKNKGGKSKAAPVAPPQPRVNEKKIPFRYQLTLLKDGQYQPLSDDEWQAFKQENPDLVKYFESPDDPNVCQDLQIPDVLDIAPIYDCWDKAAKRMIQSLWKHQNSWIFYEPVDPVKLNIHDYFEIIKQPMDLSTIKQKLSNNQYDKMYEFLTDVQLMFDNCILYNGESTQVSILCKTVRDEFHKIYKNLNIDFYI</sequence>
<evidence type="ECO:0000256" key="1">
    <source>
        <dbReference type="ARBA" id="ARBA00023117"/>
    </source>
</evidence>
<gene>
    <name evidence="6" type="primary">Contig16167.g17233</name>
    <name evidence="6" type="ORF">STYLEM_863</name>
</gene>
<feature type="compositionally biased region" description="Low complexity" evidence="4">
    <location>
        <begin position="240"/>
        <end position="277"/>
    </location>
</feature>
<evidence type="ECO:0000313" key="6">
    <source>
        <dbReference type="EMBL" id="CDW71912.1"/>
    </source>
</evidence>
<evidence type="ECO:0000313" key="7">
    <source>
        <dbReference type="Proteomes" id="UP000039865"/>
    </source>
</evidence>
<dbReference type="SUPFAM" id="SSF47370">
    <property type="entry name" value="Bromodomain"/>
    <property type="match status" value="1"/>
</dbReference>
<organism evidence="6 7">
    <name type="scientific">Stylonychia lemnae</name>
    <name type="common">Ciliate</name>
    <dbReference type="NCBI Taxonomy" id="5949"/>
    <lineage>
        <taxon>Eukaryota</taxon>
        <taxon>Sar</taxon>
        <taxon>Alveolata</taxon>
        <taxon>Ciliophora</taxon>
        <taxon>Intramacronucleata</taxon>
        <taxon>Spirotrichea</taxon>
        <taxon>Stichotrichia</taxon>
        <taxon>Sporadotrichida</taxon>
        <taxon>Oxytrichidae</taxon>
        <taxon>Stylonychinae</taxon>
        <taxon>Stylonychia</taxon>
    </lineage>
</organism>
<dbReference type="Proteomes" id="UP000039865">
    <property type="component" value="Unassembled WGS sequence"/>
</dbReference>
<keyword evidence="1 3" id="KW-0103">Bromodomain</keyword>
<feature type="compositionally biased region" description="Polar residues" evidence="4">
    <location>
        <begin position="278"/>
        <end position="303"/>
    </location>
</feature>
<feature type="repeat" description="ANK" evidence="2">
    <location>
        <begin position="425"/>
        <end position="457"/>
    </location>
</feature>
<feature type="repeat" description="ANK" evidence="2">
    <location>
        <begin position="458"/>
        <end position="490"/>
    </location>
</feature>
<dbReference type="InterPro" id="IPR036770">
    <property type="entry name" value="Ankyrin_rpt-contain_sf"/>
</dbReference>
<dbReference type="SMART" id="SM00297">
    <property type="entry name" value="BROMO"/>
    <property type="match status" value="1"/>
</dbReference>
<evidence type="ECO:0000259" key="5">
    <source>
        <dbReference type="PROSITE" id="PS50014"/>
    </source>
</evidence>
<keyword evidence="2" id="KW-0040">ANK repeat</keyword>
<dbReference type="Gene3D" id="1.25.40.20">
    <property type="entry name" value="Ankyrin repeat-containing domain"/>
    <property type="match status" value="1"/>
</dbReference>
<dbReference type="InterPro" id="IPR036427">
    <property type="entry name" value="Bromodomain-like_sf"/>
</dbReference>
<dbReference type="Pfam" id="PF12796">
    <property type="entry name" value="Ank_2"/>
    <property type="match status" value="1"/>
</dbReference>
<dbReference type="GO" id="GO:0006338">
    <property type="term" value="P:chromatin remodeling"/>
    <property type="evidence" value="ECO:0007669"/>
    <property type="project" value="TreeGrafter"/>
</dbReference>
<feature type="region of interest" description="Disordered" evidence="4">
    <location>
        <begin position="185"/>
        <end position="217"/>
    </location>
</feature>
<dbReference type="InterPro" id="IPR018359">
    <property type="entry name" value="Bromodomain_CS"/>
</dbReference>
<dbReference type="SUPFAM" id="SSF48403">
    <property type="entry name" value="Ankyrin repeat"/>
    <property type="match status" value="1"/>
</dbReference>
<feature type="compositionally biased region" description="Polar residues" evidence="4">
    <location>
        <begin position="193"/>
        <end position="217"/>
    </location>
</feature>
<dbReference type="Pfam" id="PF00439">
    <property type="entry name" value="Bromodomain"/>
    <property type="match status" value="1"/>
</dbReference>
<feature type="domain" description="Bromo" evidence="5">
    <location>
        <begin position="623"/>
        <end position="695"/>
    </location>
</feature>
<accession>A0A077ZPK0</accession>
<dbReference type="PRINTS" id="PR00503">
    <property type="entry name" value="BROMODOMAIN"/>
</dbReference>
<feature type="region of interest" description="Disordered" evidence="4">
    <location>
        <begin position="514"/>
        <end position="542"/>
    </location>
</feature>
<dbReference type="InterPro" id="IPR001487">
    <property type="entry name" value="Bromodomain"/>
</dbReference>
<keyword evidence="7" id="KW-1185">Reference proteome</keyword>
<name>A0A077ZPK0_STYLE</name>
<evidence type="ECO:0000256" key="4">
    <source>
        <dbReference type="SAM" id="MobiDB-lite"/>
    </source>
</evidence>
<dbReference type="PANTHER" id="PTHR22880:SF225">
    <property type="entry name" value="BROMODOMAIN-CONTAINING PROTEIN BET-1-RELATED"/>
    <property type="match status" value="1"/>
</dbReference>
<dbReference type="OrthoDB" id="448960at2759"/>
<feature type="repeat" description="ANK" evidence="2">
    <location>
        <begin position="392"/>
        <end position="424"/>
    </location>
</feature>
<dbReference type="OMA" id="ANYHESS"/>
<evidence type="ECO:0000256" key="2">
    <source>
        <dbReference type="PROSITE-ProRule" id="PRU00023"/>
    </source>
</evidence>
<dbReference type="SMART" id="SM00248">
    <property type="entry name" value="ANK"/>
    <property type="match status" value="4"/>
</dbReference>
<dbReference type="PROSITE" id="PS50014">
    <property type="entry name" value="BROMODOMAIN_2"/>
    <property type="match status" value="1"/>
</dbReference>
<evidence type="ECO:0000256" key="3">
    <source>
        <dbReference type="PROSITE-ProRule" id="PRU00035"/>
    </source>
</evidence>
<dbReference type="PROSITE" id="PS50297">
    <property type="entry name" value="ANK_REP_REGION"/>
    <property type="match status" value="3"/>
</dbReference>
<dbReference type="PROSITE" id="PS00633">
    <property type="entry name" value="BROMODOMAIN_1"/>
    <property type="match status" value="1"/>
</dbReference>
<dbReference type="GO" id="GO:0005634">
    <property type="term" value="C:nucleus"/>
    <property type="evidence" value="ECO:0007669"/>
    <property type="project" value="TreeGrafter"/>
</dbReference>
<dbReference type="PROSITE" id="PS50088">
    <property type="entry name" value="ANK_REPEAT"/>
    <property type="match status" value="3"/>
</dbReference>
<dbReference type="PANTHER" id="PTHR22880">
    <property type="entry name" value="FALZ-RELATED BROMODOMAIN-CONTAINING PROTEINS"/>
    <property type="match status" value="1"/>
</dbReference>
<dbReference type="Pfam" id="PF13606">
    <property type="entry name" value="Ank_3"/>
    <property type="match status" value="1"/>
</dbReference>
<dbReference type="EMBL" id="CCKQ01000815">
    <property type="protein sequence ID" value="CDW71912.1"/>
    <property type="molecule type" value="Genomic_DNA"/>
</dbReference>